<comment type="cofactor">
    <cofactor evidence="1 10">
        <name>Mg(2+)</name>
        <dbReference type="ChEBI" id="CHEBI:18420"/>
    </cofactor>
</comment>
<dbReference type="EC" id="2.5.1.75" evidence="10"/>
<feature type="site" description="Interaction with substrate tRNA" evidence="10">
    <location>
        <position position="101"/>
    </location>
</feature>
<dbReference type="NCBIfam" id="TIGR00174">
    <property type="entry name" value="miaA"/>
    <property type="match status" value="1"/>
</dbReference>
<dbReference type="GO" id="GO:0005524">
    <property type="term" value="F:ATP binding"/>
    <property type="evidence" value="ECO:0007669"/>
    <property type="project" value="UniProtKB-UniRule"/>
</dbReference>
<protein>
    <recommendedName>
        <fullName evidence="10">tRNA dimethylallyltransferase</fullName>
        <ecNumber evidence="10">2.5.1.75</ecNumber>
    </recommendedName>
    <alternativeName>
        <fullName evidence="10">Dimethylallyl diphosphate:tRNA dimethylallyltransferase</fullName>
        <shortName evidence="10">DMAPP:tRNA dimethylallyltransferase</shortName>
        <shortName evidence="10">DMATase</shortName>
    </alternativeName>
    <alternativeName>
        <fullName evidence="10">Isopentenyl-diphosphate:tRNA isopentenyltransferase</fullName>
        <shortName evidence="10">IPP transferase</shortName>
        <shortName evidence="10">IPPT</shortName>
        <shortName evidence="10">IPTase</shortName>
    </alternativeName>
</protein>
<organism evidence="14 15">
    <name type="scientific">Fusobacterium animalis</name>
    <dbReference type="NCBI Taxonomy" id="76859"/>
    <lineage>
        <taxon>Bacteria</taxon>
        <taxon>Fusobacteriati</taxon>
        <taxon>Fusobacteriota</taxon>
        <taxon>Fusobacteriia</taxon>
        <taxon>Fusobacteriales</taxon>
        <taxon>Fusobacteriaceae</taxon>
        <taxon>Fusobacterium</taxon>
    </lineage>
</organism>
<evidence type="ECO:0000256" key="6">
    <source>
        <dbReference type="ARBA" id="ARBA00022741"/>
    </source>
</evidence>
<feature type="binding site" evidence="10">
    <location>
        <begin position="14"/>
        <end position="19"/>
    </location>
    <ligand>
        <name>substrate</name>
    </ligand>
</feature>
<dbReference type="Proteomes" id="UP000226179">
    <property type="component" value="Unassembled WGS sequence"/>
</dbReference>
<evidence type="ECO:0000256" key="11">
    <source>
        <dbReference type="RuleBase" id="RU003783"/>
    </source>
</evidence>
<comment type="similarity">
    <text evidence="3 10 13">Belongs to the IPP transferase family.</text>
</comment>
<dbReference type="InterPro" id="IPR027417">
    <property type="entry name" value="P-loop_NTPase"/>
</dbReference>
<dbReference type="PANTHER" id="PTHR11088">
    <property type="entry name" value="TRNA DIMETHYLALLYLTRANSFERASE"/>
    <property type="match status" value="1"/>
</dbReference>
<evidence type="ECO:0000313" key="15">
    <source>
        <dbReference type="Proteomes" id="UP000226179"/>
    </source>
</evidence>
<keyword evidence="5 10" id="KW-0819">tRNA processing</keyword>
<dbReference type="InterPro" id="IPR039657">
    <property type="entry name" value="Dimethylallyltransferase"/>
</dbReference>
<dbReference type="EMBL" id="NJGJ01000001">
    <property type="protein sequence ID" value="PGH25860.1"/>
    <property type="molecule type" value="Genomic_DNA"/>
</dbReference>
<reference evidence="14 15" key="1">
    <citation type="submission" date="2017-06" db="EMBL/GenBank/DDBJ databases">
        <title>Draft genome sequence of Fusobacterium nucleatum subsp. animalis KCOM 1280 (=ChDC F318).</title>
        <authorList>
            <person name="Kook J.-K."/>
            <person name="Park S.-N."/>
            <person name="Lim Y.K."/>
            <person name="Roh H."/>
        </authorList>
    </citation>
    <scope>NUCLEOTIDE SEQUENCE [LARGE SCALE GENOMIC DNA]</scope>
    <source>
        <strain evidence="15">KCOM 1280 ( ChDC F318)</strain>
    </source>
</reference>
<comment type="function">
    <text evidence="2 10 12">Catalyzes the transfer of a dimethylallyl group onto the adenine at position 37 in tRNAs that read codons beginning with uridine, leading to the formation of N6-(dimethylallyl)adenosine (i(6)A).</text>
</comment>
<dbReference type="HAMAP" id="MF_00185">
    <property type="entry name" value="IPP_trans"/>
    <property type="match status" value="1"/>
</dbReference>
<evidence type="ECO:0000256" key="9">
    <source>
        <dbReference type="ARBA" id="ARBA00049563"/>
    </source>
</evidence>
<keyword evidence="7 10" id="KW-0067">ATP-binding</keyword>
<evidence type="ECO:0000256" key="10">
    <source>
        <dbReference type="HAMAP-Rule" id="MF_00185"/>
    </source>
</evidence>
<dbReference type="PANTHER" id="PTHR11088:SF60">
    <property type="entry name" value="TRNA DIMETHYLALLYLTRANSFERASE"/>
    <property type="match status" value="1"/>
</dbReference>
<dbReference type="Gene3D" id="3.40.50.300">
    <property type="entry name" value="P-loop containing nucleotide triphosphate hydrolases"/>
    <property type="match status" value="1"/>
</dbReference>
<proteinExistence type="inferred from homology"/>
<accession>A0A2B7YXH4</accession>
<evidence type="ECO:0000256" key="4">
    <source>
        <dbReference type="ARBA" id="ARBA00022679"/>
    </source>
</evidence>
<feature type="region of interest" description="Interaction with substrate tRNA" evidence="10">
    <location>
        <begin position="37"/>
        <end position="40"/>
    </location>
</feature>
<evidence type="ECO:0000256" key="13">
    <source>
        <dbReference type="RuleBase" id="RU003785"/>
    </source>
</evidence>
<comment type="catalytic activity">
    <reaction evidence="9 10 11">
        <text>adenosine(37) in tRNA + dimethylallyl diphosphate = N(6)-dimethylallyladenosine(37) in tRNA + diphosphate</text>
        <dbReference type="Rhea" id="RHEA:26482"/>
        <dbReference type="Rhea" id="RHEA-COMP:10162"/>
        <dbReference type="Rhea" id="RHEA-COMP:10375"/>
        <dbReference type="ChEBI" id="CHEBI:33019"/>
        <dbReference type="ChEBI" id="CHEBI:57623"/>
        <dbReference type="ChEBI" id="CHEBI:74411"/>
        <dbReference type="ChEBI" id="CHEBI:74415"/>
        <dbReference type="EC" id="2.5.1.75"/>
    </reaction>
</comment>
<keyword evidence="4 10" id="KW-0808">Transferase</keyword>
<comment type="caution">
    <text evidence="10">Lacks conserved residue(s) required for the propagation of feature annotation.</text>
</comment>
<gene>
    <name evidence="10" type="primary">miaA</name>
    <name evidence="14" type="ORF">RN90_11180</name>
</gene>
<name>A0A2B7YXH4_9FUSO</name>
<dbReference type="AlphaFoldDB" id="A0A2B7YXH4"/>
<evidence type="ECO:0000313" key="14">
    <source>
        <dbReference type="EMBL" id="PGH25860.1"/>
    </source>
</evidence>
<dbReference type="GO" id="GO:0052381">
    <property type="term" value="F:tRNA dimethylallyltransferase activity"/>
    <property type="evidence" value="ECO:0007669"/>
    <property type="project" value="UniProtKB-UniRule"/>
</dbReference>
<dbReference type="InterPro" id="IPR018022">
    <property type="entry name" value="IPT"/>
</dbReference>
<evidence type="ECO:0000256" key="12">
    <source>
        <dbReference type="RuleBase" id="RU003784"/>
    </source>
</evidence>
<evidence type="ECO:0000256" key="1">
    <source>
        <dbReference type="ARBA" id="ARBA00001946"/>
    </source>
</evidence>
<dbReference type="SUPFAM" id="SSF52540">
    <property type="entry name" value="P-loop containing nucleoside triphosphate hydrolases"/>
    <property type="match status" value="2"/>
</dbReference>
<dbReference type="RefSeq" id="WP_158412452.1">
    <property type="nucleotide sequence ID" value="NZ_CP077150.1"/>
</dbReference>
<comment type="caution">
    <text evidence="14">The sequence shown here is derived from an EMBL/GenBank/DDBJ whole genome shotgun (WGS) entry which is preliminary data.</text>
</comment>
<comment type="subunit">
    <text evidence="10">Monomer.</text>
</comment>
<feature type="site" description="Interaction with substrate tRNA" evidence="10">
    <location>
        <position position="123"/>
    </location>
</feature>
<feature type="binding site" evidence="10">
    <location>
        <begin position="12"/>
        <end position="19"/>
    </location>
    <ligand>
        <name>ATP</name>
        <dbReference type="ChEBI" id="CHEBI:30616"/>
    </ligand>
</feature>
<dbReference type="Gene3D" id="1.10.20.140">
    <property type="match status" value="1"/>
</dbReference>
<evidence type="ECO:0000256" key="8">
    <source>
        <dbReference type="ARBA" id="ARBA00022842"/>
    </source>
</evidence>
<evidence type="ECO:0000256" key="2">
    <source>
        <dbReference type="ARBA" id="ARBA00003213"/>
    </source>
</evidence>
<sequence length="303" mass="34909">MNILNKAIVIAGPTGVGKTKISIDLANELNAEIISSDSAQVYKGLNIGTAKITEKEMQGIKHHLIDIVEPISKYSVGNFEKDVNKILNQNSEKNFLLVGGTGLYINSVTNGLSILPEADKKTREYLSTLDNQTLLELALKYDEEATKEIHPNNRVRLERVVEVFLLTGQKFSELSKKNIKNNNFKFLKIALERDRKNLYDRINKRVDIMFEQGLVDEVKNLYKIYGEKLYKLNIIGYNEIIDYINGKISLDEAGYRIKLNSRHYAKRQFTWFKADKEYQWFNLDEVSEQEIVKTIYTLFNIKA</sequence>
<dbReference type="GO" id="GO:0006400">
    <property type="term" value="P:tRNA modification"/>
    <property type="evidence" value="ECO:0007669"/>
    <property type="project" value="TreeGrafter"/>
</dbReference>
<dbReference type="Pfam" id="PF01715">
    <property type="entry name" value="IPPT"/>
    <property type="match status" value="1"/>
</dbReference>
<evidence type="ECO:0000256" key="5">
    <source>
        <dbReference type="ARBA" id="ARBA00022694"/>
    </source>
</evidence>
<evidence type="ECO:0000256" key="3">
    <source>
        <dbReference type="ARBA" id="ARBA00005842"/>
    </source>
</evidence>
<keyword evidence="8 10" id="KW-0460">Magnesium</keyword>
<keyword evidence="6 10" id="KW-0547">Nucleotide-binding</keyword>
<evidence type="ECO:0000256" key="7">
    <source>
        <dbReference type="ARBA" id="ARBA00022840"/>
    </source>
</evidence>